<evidence type="ECO:0008006" key="2">
    <source>
        <dbReference type="Google" id="ProtNLM"/>
    </source>
</evidence>
<gene>
    <name evidence="1" type="ORF">S06H3_25142</name>
</gene>
<organism evidence="1">
    <name type="scientific">marine sediment metagenome</name>
    <dbReference type="NCBI Taxonomy" id="412755"/>
    <lineage>
        <taxon>unclassified sequences</taxon>
        <taxon>metagenomes</taxon>
        <taxon>ecological metagenomes</taxon>
    </lineage>
</organism>
<proteinExistence type="predicted"/>
<dbReference type="SUPFAM" id="SSF53218">
    <property type="entry name" value="Molybdenum cofactor biosynthesis proteins"/>
    <property type="match status" value="1"/>
</dbReference>
<protein>
    <recommendedName>
        <fullName evidence="2">MoaB/Mog domain-containing protein</fullName>
    </recommendedName>
</protein>
<accession>X1MJB2</accession>
<name>X1MJB2_9ZZZZ</name>
<dbReference type="InterPro" id="IPR036425">
    <property type="entry name" value="MoaB/Mog-like_dom_sf"/>
</dbReference>
<reference evidence="1" key="1">
    <citation type="journal article" date="2014" name="Front. Microbiol.">
        <title>High frequency of phylogenetically diverse reductive dehalogenase-homologous genes in deep subseafloor sedimentary metagenomes.</title>
        <authorList>
            <person name="Kawai M."/>
            <person name="Futagami T."/>
            <person name="Toyoda A."/>
            <person name="Takaki Y."/>
            <person name="Nishi S."/>
            <person name="Hori S."/>
            <person name="Arai W."/>
            <person name="Tsubouchi T."/>
            <person name="Morono Y."/>
            <person name="Uchiyama I."/>
            <person name="Ito T."/>
            <person name="Fujiyama A."/>
            <person name="Inagaki F."/>
            <person name="Takami H."/>
        </authorList>
    </citation>
    <scope>NUCLEOTIDE SEQUENCE</scope>
    <source>
        <strain evidence="1">Expedition CK06-06</strain>
    </source>
</reference>
<comment type="caution">
    <text evidence="1">The sequence shown here is derived from an EMBL/GenBank/DDBJ whole genome shotgun (WGS) entry which is preliminary data.</text>
</comment>
<evidence type="ECO:0000313" key="1">
    <source>
        <dbReference type="EMBL" id="GAI31363.1"/>
    </source>
</evidence>
<dbReference type="Gene3D" id="3.40.980.10">
    <property type="entry name" value="MoaB/Mog-like domain"/>
    <property type="match status" value="1"/>
</dbReference>
<dbReference type="EMBL" id="BARV01014362">
    <property type="protein sequence ID" value="GAI31363.1"/>
    <property type="molecule type" value="Genomic_DNA"/>
</dbReference>
<sequence length="39" mass="4453">MIKIGIITVSDRSFKKEREDLSGPLIEEMVKSLGKVIEY</sequence>
<dbReference type="AlphaFoldDB" id="X1MJB2"/>
<feature type="non-terminal residue" evidence="1">
    <location>
        <position position="39"/>
    </location>
</feature>